<dbReference type="GO" id="GO:0016052">
    <property type="term" value="P:carbohydrate catabolic process"/>
    <property type="evidence" value="ECO:0007669"/>
    <property type="project" value="InterPro"/>
</dbReference>
<protein>
    <recommendedName>
        <fullName evidence="1">Carbohydrate-binding domain-containing protein</fullName>
    </recommendedName>
</protein>
<dbReference type="Pfam" id="PF06452">
    <property type="entry name" value="CBM9_1"/>
    <property type="match status" value="1"/>
</dbReference>
<evidence type="ECO:0000259" key="1">
    <source>
        <dbReference type="Pfam" id="PF06452"/>
    </source>
</evidence>
<dbReference type="CDD" id="cd09620">
    <property type="entry name" value="CBM9_like_3"/>
    <property type="match status" value="1"/>
</dbReference>
<evidence type="ECO:0000313" key="2">
    <source>
        <dbReference type="EMBL" id="CAE0478617.1"/>
    </source>
</evidence>
<gene>
    <name evidence="2" type="ORF">CDEB00056_LOCUS23470</name>
</gene>
<name>A0A7S3QIU3_9STRA</name>
<dbReference type="AlphaFoldDB" id="A0A7S3QIU3"/>
<sequence length="404" mass="45937">MKALVTPYSFHWSLHPRIYVAPYAKEPIAIDGNIHKKEWERIPWSSPFDDIRGEDDVPSPNDRPSPACETKVKMMWDDEYLYIAAILKSDMEVFATYTERNSPIYHEDSDFEVFVDPASSCHHYKELEMNAINTVWNLMLDKPYMDGGQEFSGRIANPGDDHYYEVDSQKTMVRVLEGTLNNNNVDEKKTQKNTWAVEIALSHRDILRYSSGSGFENKERSSQIQPSEGEQWRINFSRVEEKGSINWTWQKQQIWDVEESNPAYRGVVDMHQPNVWGYVKFGPPIKDGASDKIIAEVFGEVSMDDISTGSAGDPFWPLKLAAMNIYYAQRKMKNLHGYFSSSLDALSGLVDPKTLAPFGSSVRINVGDGSESYTAHIECSGRLVSINSDRLMSATNNESLSKIQ</sequence>
<dbReference type="EMBL" id="HBIO01030631">
    <property type="protein sequence ID" value="CAE0478617.1"/>
    <property type="molecule type" value="Transcribed_RNA"/>
</dbReference>
<dbReference type="InterPro" id="IPR010502">
    <property type="entry name" value="Carb-bd_dom_fam9"/>
</dbReference>
<dbReference type="PANTHER" id="PTHR35532:SF5">
    <property type="entry name" value="CARBOHYDRATE-BINDING DOMAIN-CONTAINING PROTEIN"/>
    <property type="match status" value="1"/>
</dbReference>
<proteinExistence type="predicted"/>
<feature type="domain" description="Carbohydrate-binding" evidence="1">
    <location>
        <begin position="64"/>
        <end position="135"/>
    </location>
</feature>
<accession>A0A7S3QIU3</accession>
<dbReference type="GO" id="GO:0030246">
    <property type="term" value="F:carbohydrate binding"/>
    <property type="evidence" value="ECO:0007669"/>
    <property type="project" value="InterPro"/>
</dbReference>
<dbReference type="SUPFAM" id="SSF49344">
    <property type="entry name" value="CBD9-like"/>
    <property type="match status" value="1"/>
</dbReference>
<organism evidence="2">
    <name type="scientific">Chaetoceros debilis</name>
    <dbReference type="NCBI Taxonomy" id="122233"/>
    <lineage>
        <taxon>Eukaryota</taxon>
        <taxon>Sar</taxon>
        <taxon>Stramenopiles</taxon>
        <taxon>Ochrophyta</taxon>
        <taxon>Bacillariophyta</taxon>
        <taxon>Coscinodiscophyceae</taxon>
        <taxon>Chaetocerotophycidae</taxon>
        <taxon>Chaetocerotales</taxon>
        <taxon>Chaetocerotaceae</taxon>
        <taxon>Chaetoceros</taxon>
    </lineage>
</organism>
<dbReference type="Gene3D" id="2.60.40.1190">
    <property type="match status" value="1"/>
</dbReference>
<reference evidence="2" key="1">
    <citation type="submission" date="2021-01" db="EMBL/GenBank/DDBJ databases">
        <authorList>
            <person name="Corre E."/>
            <person name="Pelletier E."/>
            <person name="Niang G."/>
            <person name="Scheremetjew M."/>
            <person name="Finn R."/>
            <person name="Kale V."/>
            <person name="Holt S."/>
            <person name="Cochrane G."/>
            <person name="Meng A."/>
            <person name="Brown T."/>
            <person name="Cohen L."/>
        </authorList>
    </citation>
    <scope>NUCLEOTIDE SEQUENCE</scope>
    <source>
        <strain evidence="2">MM31A-1</strain>
    </source>
</reference>
<dbReference type="GO" id="GO:0004553">
    <property type="term" value="F:hydrolase activity, hydrolyzing O-glycosyl compounds"/>
    <property type="evidence" value="ECO:0007669"/>
    <property type="project" value="InterPro"/>
</dbReference>
<dbReference type="PANTHER" id="PTHR35532">
    <property type="entry name" value="SIMILAR TO POLYHYDROXYALKANOATE DEPOLYMERASE"/>
    <property type="match status" value="1"/>
</dbReference>